<accession>A0A7W8G6K4</accession>
<gene>
    <name evidence="2" type="ORF">HNP76_000138</name>
</gene>
<reference evidence="2 3" key="1">
    <citation type="submission" date="2020-08" db="EMBL/GenBank/DDBJ databases">
        <title>Genomic Encyclopedia of Type Strains, Phase IV (KMG-IV): sequencing the most valuable type-strain genomes for metagenomic binning, comparative biology and taxonomic classification.</title>
        <authorList>
            <person name="Goeker M."/>
        </authorList>
    </citation>
    <scope>NUCLEOTIDE SEQUENCE [LARGE SCALE GENOMIC DNA]</scope>
    <source>
        <strain evidence="2 3">DSM 103462</strain>
    </source>
</reference>
<dbReference type="AlphaFoldDB" id="A0A7W8G6K4"/>
<dbReference type="Proteomes" id="UP000518887">
    <property type="component" value="Unassembled WGS sequence"/>
</dbReference>
<organism evidence="2 3">
    <name type="scientific">Treponema ruminis</name>
    <dbReference type="NCBI Taxonomy" id="744515"/>
    <lineage>
        <taxon>Bacteria</taxon>
        <taxon>Pseudomonadati</taxon>
        <taxon>Spirochaetota</taxon>
        <taxon>Spirochaetia</taxon>
        <taxon>Spirochaetales</taxon>
        <taxon>Treponemataceae</taxon>
        <taxon>Treponema</taxon>
    </lineage>
</organism>
<evidence type="ECO:0000313" key="2">
    <source>
        <dbReference type="EMBL" id="MBB5224798.1"/>
    </source>
</evidence>
<dbReference type="RefSeq" id="WP_184656443.1">
    <property type="nucleotide sequence ID" value="NZ_JACHFQ010000001.1"/>
</dbReference>
<keyword evidence="3" id="KW-1185">Reference proteome</keyword>
<dbReference type="EMBL" id="JACHFQ010000001">
    <property type="protein sequence ID" value="MBB5224798.1"/>
    <property type="molecule type" value="Genomic_DNA"/>
</dbReference>
<feature type="signal peptide" evidence="1">
    <location>
        <begin position="1"/>
        <end position="23"/>
    </location>
</feature>
<protein>
    <submittedName>
        <fullName evidence="2">Uncharacterized protein</fullName>
    </submittedName>
</protein>
<evidence type="ECO:0000313" key="3">
    <source>
        <dbReference type="Proteomes" id="UP000518887"/>
    </source>
</evidence>
<feature type="chain" id="PRO_5030660650" evidence="1">
    <location>
        <begin position="24"/>
        <end position="397"/>
    </location>
</feature>
<sequence length="397" mass="43067">MKLNLKKLIVFISALAAAQSLFAFEIGGLLTNDSKFLNAEKDGSLKLDQKNGINLWFRNPVSEDGSSYLAGEGSFQFEKDARKEDSDKQLKLFADLNLFKLVVKKEIESGNITFSAGRFYNSDLTGLIYTQNGDGLKLDASLSSVELSVFGAYTGLLNAKNITILGDTTSLTDKEKTVYVMANKFSVGALTLSFPYFAANQTLSLEGLAALSLESTKLNRFYGTLALNGPLFTPVFYNISSTMGFAKYDEQDMVKGNLTKGSISVYPDFKSMSFSLSGLYASGKQGSFEAFQGFTSNTAVNSLSEPEYSGIVLAGLSASIKPVDNFLFFAGADIVFNTLAGDEKKDIERAGLQYTAGFNWQLVSDVSLGANLCQFIGKDKYADGNKTQFRITAAIAF</sequence>
<name>A0A7W8G6K4_9SPIR</name>
<keyword evidence="1" id="KW-0732">Signal</keyword>
<comment type="caution">
    <text evidence="2">The sequence shown here is derived from an EMBL/GenBank/DDBJ whole genome shotgun (WGS) entry which is preliminary data.</text>
</comment>
<evidence type="ECO:0000256" key="1">
    <source>
        <dbReference type="SAM" id="SignalP"/>
    </source>
</evidence>
<proteinExistence type="predicted"/>